<protein>
    <submittedName>
        <fullName evidence="1">Uncharacterized protein</fullName>
    </submittedName>
</protein>
<evidence type="ECO:0000313" key="2">
    <source>
        <dbReference type="Proteomes" id="UP001186944"/>
    </source>
</evidence>
<dbReference type="EMBL" id="VSWD01000011">
    <property type="protein sequence ID" value="KAK3088521.1"/>
    <property type="molecule type" value="Genomic_DNA"/>
</dbReference>
<organism evidence="1 2">
    <name type="scientific">Pinctada imbricata</name>
    <name type="common">Atlantic pearl-oyster</name>
    <name type="synonym">Pinctada martensii</name>
    <dbReference type="NCBI Taxonomy" id="66713"/>
    <lineage>
        <taxon>Eukaryota</taxon>
        <taxon>Metazoa</taxon>
        <taxon>Spiralia</taxon>
        <taxon>Lophotrochozoa</taxon>
        <taxon>Mollusca</taxon>
        <taxon>Bivalvia</taxon>
        <taxon>Autobranchia</taxon>
        <taxon>Pteriomorphia</taxon>
        <taxon>Pterioida</taxon>
        <taxon>Pterioidea</taxon>
        <taxon>Pteriidae</taxon>
        <taxon>Pinctada</taxon>
    </lineage>
</organism>
<sequence>MRVSDTLPRDKDGVFVQSRIVNKMRCWTPSRTFYLRNKEKAEVNRERVQRRFNLKLYEFVPASDILIPKAPALRCVSRNKVDHIVERLNRPMSEKGPVRSTLQPLFTKNENVDEYKRIGIKAAQHTTQNTWIEITERLHNHQTYMSRVRSARSEKPFPPKPLHCTFCA</sequence>
<name>A0AA88XWG1_PINIB</name>
<accession>A0AA88XWG1</accession>
<gene>
    <name evidence="1" type="ORF">FSP39_020119</name>
</gene>
<dbReference type="AlphaFoldDB" id="A0AA88XWG1"/>
<keyword evidence="2" id="KW-1185">Reference proteome</keyword>
<dbReference type="Proteomes" id="UP001186944">
    <property type="component" value="Unassembled WGS sequence"/>
</dbReference>
<proteinExistence type="predicted"/>
<evidence type="ECO:0000313" key="1">
    <source>
        <dbReference type="EMBL" id="KAK3088521.1"/>
    </source>
</evidence>
<comment type="caution">
    <text evidence="1">The sequence shown here is derived from an EMBL/GenBank/DDBJ whole genome shotgun (WGS) entry which is preliminary data.</text>
</comment>
<reference evidence="1" key="1">
    <citation type="submission" date="2019-08" db="EMBL/GenBank/DDBJ databases">
        <title>The improved chromosome-level genome for the pearl oyster Pinctada fucata martensii using PacBio sequencing and Hi-C.</title>
        <authorList>
            <person name="Zheng Z."/>
        </authorList>
    </citation>
    <scope>NUCLEOTIDE SEQUENCE</scope>
    <source>
        <strain evidence="1">ZZ-2019</strain>
        <tissue evidence="1">Adductor muscle</tissue>
    </source>
</reference>